<protein>
    <recommendedName>
        <fullName evidence="6 19">UDP-N-acetylenolpyruvoylglucosamine reductase</fullName>
        <ecNumber evidence="5 19">1.3.1.98</ecNumber>
    </recommendedName>
    <alternativeName>
        <fullName evidence="17 19">UDP-N-acetylmuramate dehydrogenase</fullName>
    </alternativeName>
</protein>
<evidence type="ECO:0000313" key="22">
    <source>
        <dbReference type="Proteomes" id="UP000756860"/>
    </source>
</evidence>
<evidence type="ECO:0000256" key="3">
    <source>
        <dbReference type="ARBA" id="ARBA00004496"/>
    </source>
</evidence>
<feature type="active site" evidence="19">
    <location>
        <position position="293"/>
    </location>
</feature>
<evidence type="ECO:0000256" key="5">
    <source>
        <dbReference type="ARBA" id="ARBA00012518"/>
    </source>
</evidence>
<dbReference type="InterPro" id="IPR006094">
    <property type="entry name" value="Oxid_FAD_bind_N"/>
</dbReference>
<dbReference type="PROSITE" id="PS51387">
    <property type="entry name" value="FAD_PCMH"/>
    <property type="match status" value="1"/>
</dbReference>
<feature type="domain" description="FAD-binding PCMH-type" evidence="20">
    <location>
        <begin position="30"/>
        <end position="194"/>
    </location>
</feature>
<organism evidence="21 22">
    <name type="scientific">Geomobilimonas luticola</name>
    <dbReference type="NCBI Taxonomy" id="1114878"/>
    <lineage>
        <taxon>Bacteria</taxon>
        <taxon>Pseudomonadati</taxon>
        <taxon>Thermodesulfobacteriota</taxon>
        <taxon>Desulfuromonadia</taxon>
        <taxon>Geobacterales</taxon>
        <taxon>Geobacteraceae</taxon>
        <taxon>Geomobilimonas</taxon>
    </lineage>
</organism>
<proteinExistence type="inferred from homology"/>
<evidence type="ECO:0000256" key="7">
    <source>
        <dbReference type="ARBA" id="ARBA00022490"/>
    </source>
</evidence>
<dbReference type="InterPro" id="IPR036635">
    <property type="entry name" value="MurB_C_sf"/>
</dbReference>
<dbReference type="SUPFAM" id="SSF56176">
    <property type="entry name" value="FAD-binding/transporter-associated domain-like"/>
    <property type="match status" value="1"/>
</dbReference>
<keyword evidence="7 19" id="KW-0963">Cytoplasm</keyword>
<dbReference type="InterPro" id="IPR003170">
    <property type="entry name" value="MurB"/>
</dbReference>
<comment type="subcellular location">
    <subcellularLocation>
        <location evidence="3 19">Cytoplasm</location>
    </subcellularLocation>
</comment>
<dbReference type="HAMAP" id="MF_00037">
    <property type="entry name" value="MurB"/>
    <property type="match status" value="1"/>
</dbReference>
<evidence type="ECO:0000259" key="20">
    <source>
        <dbReference type="PROSITE" id="PS51387"/>
    </source>
</evidence>
<keyword evidence="12 19" id="KW-0133">Cell shape</keyword>
<dbReference type="NCBIfam" id="NF010480">
    <property type="entry name" value="PRK13905.1"/>
    <property type="match status" value="1"/>
</dbReference>
<evidence type="ECO:0000256" key="15">
    <source>
        <dbReference type="ARBA" id="ARBA00023306"/>
    </source>
</evidence>
<dbReference type="InterPro" id="IPR036318">
    <property type="entry name" value="FAD-bd_PCMH-like_sf"/>
</dbReference>
<dbReference type="Pfam" id="PF02873">
    <property type="entry name" value="MurB_C"/>
    <property type="match status" value="1"/>
</dbReference>
<evidence type="ECO:0000256" key="12">
    <source>
        <dbReference type="ARBA" id="ARBA00022960"/>
    </source>
</evidence>
<evidence type="ECO:0000256" key="14">
    <source>
        <dbReference type="ARBA" id="ARBA00023002"/>
    </source>
</evidence>
<evidence type="ECO:0000256" key="9">
    <source>
        <dbReference type="ARBA" id="ARBA00022630"/>
    </source>
</evidence>
<keyword evidence="14 19" id="KW-0560">Oxidoreductase</keyword>
<comment type="function">
    <text evidence="2 19">Cell wall formation.</text>
</comment>
<reference evidence="21 22" key="1">
    <citation type="submission" date="2021-05" db="EMBL/GenBank/DDBJ databases">
        <title>The draft genome of Geobacter luticola JCM 17780.</title>
        <authorList>
            <person name="Xu Z."/>
            <person name="Masuda Y."/>
            <person name="Itoh H."/>
            <person name="Senoo K."/>
        </authorList>
    </citation>
    <scope>NUCLEOTIDE SEQUENCE [LARGE SCALE GENOMIC DNA]</scope>
    <source>
        <strain evidence="21 22">JCM 17780</strain>
    </source>
</reference>
<keyword evidence="8 19" id="KW-0132">Cell division</keyword>
<evidence type="ECO:0000256" key="4">
    <source>
        <dbReference type="ARBA" id="ARBA00004752"/>
    </source>
</evidence>
<dbReference type="InterPro" id="IPR016167">
    <property type="entry name" value="FAD-bd_PCMH_sub1"/>
</dbReference>
<gene>
    <name evidence="19 21" type="primary">murB</name>
    <name evidence="21" type="ORF">KI810_09615</name>
</gene>
<evidence type="ECO:0000256" key="19">
    <source>
        <dbReference type="HAMAP-Rule" id="MF_00037"/>
    </source>
</evidence>
<evidence type="ECO:0000256" key="13">
    <source>
        <dbReference type="ARBA" id="ARBA00022984"/>
    </source>
</evidence>
<evidence type="ECO:0000256" key="1">
    <source>
        <dbReference type="ARBA" id="ARBA00001974"/>
    </source>
</evidence>
<keyword evidence="22" id="KW-1185">Reference proteome</keyword>
<comment type="pathway">
    <text evidence="4 19">Cell wall biogenesis; peptidoglycan biosynthesis.</text>
</comment>
<dbReference type="Gene3D" id="3.30.465.10">
    <property type="match status" value="1"/>
</dbReference>
<keyword evidence="16 19" id="KW-0961">Cell wall biogenesis/degradation</keyword>
<keyword evidence="13 19" id="KW-0573">Peptidoglycan synthesis</keyword>
<feature type="active site" evidence="19">
    <location>
        <position position="174"/>
    </location>
</feature>
<dbReference type="InterPro" id="IPR016169">
    <property type="entry name" value="FAD-bd_PCMH_sub2"/>
</dbReference>
<dbReference type="RefSeq" id="WP_214175316.1">
    <property type="nucleotide sequence ID" value="NZ_JAHCVK010000003.1"/>
</dbReference>
<keyword evidence="15 19" id="KW-0131">Cell cycle</keyword>
<evidence type="ECO:0000256" key="18">
    <source>
        <dbReference type="ARBA" id="ARBA00048914"/>
    </source>
</evidence>
<comment type="similarity">
    <text evidence="19">Belongs to the MurB family.</text>
</comment>
<feature type="active site" description="Proton donor" evidence="19">
    <location>
        <position position="223"/>
    </location>
</feature>
<keyword evidence="9 19" id="KW-0285">Flavoprotein</keyword>
<comment type="catalytic activity">
    <reaction evidence="18 19">
        <text>UDP-N-acetyl-alpha-D-muramate + NADP(+) = UDP-N-acetyl-3-O-(1-carboxyvinyl)-alpha-D-glucosamine + NADPH + H(+)</text>
        <dbReference type="Rhea" id="RHEA:12248"/>
        <dbReference type="ChEBI" id="CHEBI:15378"/>
        <dbReference type="ChEBI" id="CHEBI:57783"/>
        <dbReference type="ChEBI" id="CHEBI:58349"/>
        <dbReference type="ChEBI" id="CHEBI:68483"/>
        <dbReference type="ChEBI" id="CHEBI:70757"/>
        <dbReference type="EC" id="1.3.1.98"/>
    </reaction>
</comment>
<evidence type="ECO:0000256" key="17">
    <source>
        <dbReference type="ARBA" id="ARBA00031026"/>
    </source>
</evidence>
<keyword evidence="11 19" id="KW-0521">NADP</keyword>
<evidence type="ECO:0000256" key="2">
    <source>
        <dbReference type="ARBA" id="ARBA00003921"/>
    </source>
</evidence>
<keyword evidence="10 19" id="KW-0274">FAD</keyword>
<comment type="cofactor">
    <cofactor evidence="1 19">
        <name>FAD</name>
        <dbReference type="ChEBI" id="CHEBI:57692"/>
    </cofactor>
</comment>
<dbReference type="NCBIfam" id="TIGR00179">
    <property type="entry name" value="murB"/>
    <property type="match status" value="1"/>
</dbReference>
<evidence type="ECO:0000256" key="6">
    <source>
        <dbReference type="ARBA" id="ARBA00015188"/>
    </source>
</evidence>
<dbReference type="Pfam" id="PF01565">
    <property type="entry name" value="FAD_binding_4"/>
    <property type="match status" value="1"/>
</dbReference>
<name>A0ABS5SD68_9BACT</name>
<dbReference type="EC" id="1.3.1.98" evidence="5 19"/>
<evidence type="ECO:0000313" key="21">
    <source>
        <dbReference type="EMBL" id="MBT0653313.1"/>
    </source>
</evidence>
<dbReference type="Proteomes" id="UP000756860">
    <property type="component" value="Unassembled WGS sequence"/>
</dbReference>
<dbReference type="GO" id="GO:0008762">
    <property type="term" value="F:UDP-N-acetylmuramate dehydrogenase activity"/>
    <property type="evidence" value="ECO:0007669"/>
    <property type="project" value="UniProtKB-EC"/>
</dbReference>
<comment type="caution">
    <text evidence="21">The sequence shown here is derived from an EMBL/GenBank/DDBJ whole genome shotgun (WGS) entry which is preliminary data.</text>
</comment>
<evidence type="ECO:0000256" key="8">
    <source>
        <dbReference type="ARBA" id="ARBA00022618"/>
    </source>
</evidence>
<evidence type="ECO:0000256" key="10">
    <source>
        <dbReference type="ARBA" id="ARBA00022827"/>
    </source>
</evidence>
<dbReference type="InterPro" id="IPR011601">
    <property type="entry name" value="MurB_C"/>
</dbReference>
<dbReference type="EMBL" id="JAHCVK010000003">
    <property type="protein sequence ID" value="MBT0653313.1"/>
    <property type="molecule type" value="Genomic_DNA"/>
</dbReference>
<dbReference type="Gene3D" id="3.30.43.10">
    <property type="entry name" value="Uridine Diphospho-n-acetylenolpyruvylglucosamine Reductase, domain 2"/>
    <property type="match status" value="1"/>
</dbReference>
<dbReference type="SUPFAM" id="SSF56194">
    <property type="entry name" value="Uridine diphospho-N-Acetylenolpyruvylglucosamine reductase, MurB, C-terminal domain"/>
    <property type="match status" value="1"/>
</dbReference>
<dbReference type="PANTHER" id="PTHR21071:SF4">
    <property type="entry name" value="UDP-N-ACETYLENOLPYRUVOYLGLUCOSAMINE REDUCTASE"/>
    <property type="match status" value="1"/>
</dbReference>
<dbReference type="InterPro" id="IPR016166">
    <property type="entry name" value="FAD-bd_PCMH"/>
</dbReference>
<evidence type="ECO:0000256" key="16">
    <source>
        <dbReference type="ARBA" id="ARBA00023316"/>
    </source>
</evidence>
<dbReference type="Gene3D" id="3.90.78.10">
    <property type="entry name" value="UDP-N-acetylenolpyruvoylglucosamine reductase, C-terminal domain"/>
    <property type="match status" value="1"/>
</dbReference>
<dbReference type="PANTHER" id="PTHR21071">
    <property type="entry name" value="UDP-N-ACETYLENOLPYRUVOYLGLUCOSAMINE REDUCTASE"/>
    <property type="match status" value="1"/>
</dbReference>
<sequence>MTSGLATLLRERLRGQVLEREPLSRHTSLKVGGAADIFAVPDDRDDLQVLMTLLAGQTTPYLVIGGGYNLLVRDGGFRGAVISLARLMALEQLPGNRADVEAGVTNRQLVNFCRERGLSGAEFLAGIPGSMGGALAMNAGAHGGAILELVVSLTTLREGTVVTTERSELRYGYRHLELASGEIILGARLQLATGDPAALAERIDSYLAHRRQHQNVGHPNAGSFFKNPTGEQAWRLIDRAGLRGYRVGGAQVSEVHTNFLVNAGGATAADFLELARVIKERVKEQCGVELEEEVRIVGEDGE</sequence>
<accession>A0ABS5SD68</accession>
<evidence type="ECO:0000256" key="11">
    <source>
        <dbReference type="ARBA" id="ARBA00022857"/>
    </source>
</evidence>